<dbReference type="Pfam" id="PF26390">
    <property type="entry name" value="MamS_MamX"/>
    <property type="match status" value="1"/>
</dbReference>
<dbReference type="EMBL" id="QXHD01000004">
    <property type="protein sequence ID" value="NEZ57875.1"/>
    <property type="molecule type" value="Genomic_DNA"/>
</dbReference>
<comment type="caution">
    <text evidence="2">The sequence shown here is derived from an EMBL/GenBank/DDBJ whole genome shotgun (WGS) entry which is preliminary data.</text>
</comment>
<keyword evidence="2" id="KW-0238">DNA-binding</keyword>
<sequence length="114" mass="12887">MYNGAYDASTLETIGGRVTNIERVGSRQGIWLQVETDQETFRVHLGPAWYLENQEVNITTDDTIEVTGIRGAWGGETTFAASAIKHANRTIELRDSDGYPLWMTWQTDQNSEVY</sequence>
<keyword evidence="3" id="KW-1185">Reference proteome</keyword>
<evidence type="ECO:0000313" key="2">
    <source>
        <dbReference type="EMBL" id="NEZ57875.1"/>
    </source>
</evidence>
<dbReference type="GO" id="GO:0003677">
    <property type="term" value="F:DNA binding"/>
    <property type="evidence" value="ECO:0007669"/>
    <property type="project" value="UniProtKB-KW"/>
</dbReference>
<protein>
    <submittedName>
        <fullName evidence="2">DNA-binding protein</fullName>
    </submittedName>
</protein>
<accession>A0A6M0RNL1</accession>
<reference evidence="2 3" key="1">
    <citation type="journal article" date="2020" name="Microb. Ecol.">
        <title>Ecogenomics of the Marine Benthic Filamentous Cyanobacterium Adonisia.</title>
        <authorList>
            <person name="Walter J.M."/>
            <person name="Coutinho F.H."/>
            <person name="Leomil L."/>
            <person name="Hargreaves P.I."/>
            <person name="Campeao M.E."/>
            <person name="Vieira V.V."/>
            <person name="Silva B.S."/>
            <person name="Fistarol G.O."/>
            <person name="Salomon P.S."/>
            <person name="Sawabe T."/>
            <person name="Mino S."/>
            <person name="Hosokawa M."/>
            <person name="Miyashita H."/>
            <person name="Maruyama F."/>
            <person name="van Verk M.C."/>
            <person name="Dutilh B.E."/>
            <person name="Thompson C.C."/>
            <person name="Thompson F.L."/>
        </authorList>
    </citation>
    <scope>NUCLEOTIDE SEQUENCE [LARGE SCALE GENOMIC DNA]</scope>
    <source>
        <strain evidence="2 3">CCMR0081</strain>
    </source>
</reference>
<dbReference type="AlphaFoldDB" id="A0A6M0RNL1"/>
<proteinExistence type="predicted"/>
<dbReference type="InterPro" id="IPR058837">
    <property type="entry name" value="MamS_MamX_dom"/>
</dbReference>
<evidence type="ECO:0000259" key="1">
    <source>
        <dbReference type="Pfam" id="PF26390"/>
    </source>
</evidence>
<gene>
    <name evidence="2" type="ORF">DXZ20_19965</name>
</gene>
<feature type="domain" description="Magnetosome protein MamS/MamX" evidence="1">
    <location>
        <begin position="10"/>
        <end position="90"/>
    </location>
</feature>
<name>A0A6M0RNL1_9CYAN</name>
<evidence type="ECO:0000313" key="3">
    <source>
        <dbReference type="Proteomes" id="UP000481033"/>
    </source>
</evidence>
<organism evidence="2 3">
    <name type="scientific">Adonisia turfae CCMR0081</name>
    <dbReference type="NCBI Taxonomy" id="2292702"/>
    <lineage>
        <taxon>Bacteria</taxon>
        <taxon>Bacillati</taxon>
        <taxon>Cyanobacteriota</taxon>
        <taxon>Adonisia</taxon>
        <taxon>Adonisia turfae</taxon>
    </lineage>
</organism>
<dbReference type="Proteomes" id="UP000481033">
    <property type="component" value="Unassembled WGS sequence"/>
</dbReference>